<feature type="domain" description="Thioester reductase (TE)" evidence="13">
    <location>
        <begin position="592"/>
        <end position="861"/>
    </location>
</feature>
<sequence length="1477" mass="166565">MEPGTINHFFQNQTVFITGGTGFLGKLMIEKLLRVNQIQKIFILVRAKRNKSSEERFQDLFDYPCFDNLKKERPDFKEKIVFVSGDCELSNLGMSQQSQEMLIDETDVVIHAAANVKFDQPLRLGANINVRSTKEVLALAKLMPRLKALVYVSTAYSNCPNNRIEECFYKAPISWQNLLSTVDALDDDTLEKITPELLGEWPNCYTFTKSVAEDLIRTEAKNLPAVIVRPAIVTSTIEEPMPGWTDNFYGVAGIVLGAALGVLRSVNAKKDAIAQLVPCDYTVNAILAAAWNVATERKNTKDHFKNSVSATSSQVKIYNYVGTSTNQITWKTYMELIESCAWDYPSTKLLWYYCFTLRENELWHKTCVFFLHTVVAYLADFVLLCIRRKPLAVTNYARMDRLLNLTSYFAKRNWKFPHDNVDQLWGKMCEEDRKVYKFDMSQTNWANYIENCVIGGRLYLLKDPLETIPEGRKWLKTLQIAHYSLLGGKIQTGTRSDTHRKPLVHKSLRNCNNMIVHPGRAQDVEVPSTKSSHRFNVKVGSQVTTETSINSGDTMYESVEREGGDITAADMVLPDSEPSEIVNFYSGSTVFLTGATGYLGKMCLEKLLRECFDIKKIYVMVRPKKGKNVQTRFEEIFDGPSMEPMKRKRPNFAAKVALVSGDCALPNLGLSPEDQQRLSAEVNCILHCAATVRFDEKLREATHINVRAVMDLLRMAKQMKNLKAMVYVSTAFSNCPRTQIDEIIYDPPITGAKLMSLLEALDDEKLDKVTPIIIGEYPNTYVFTKAVAENVIQTEGKRLPVAVFRPSIVIASLKEPVAGWIDNMYGATGVLLGAAIGVLRSVQGRKENVAEMVPADFVVNCCLASAWDVASMSNKEEDRADPETKTEDELAVYNFVSRPEAKITWDMYAKLAEKHATQVPSPHLVWAYFFALRPSRVHHLIAVFFLHTVPAYIVDFAAICLGKKPMLVKGYQKINKFADVIGYFSCREWVFTNKHVQELWQKLNKKDRELFEFSMQNFNWDSYFYTYVRGARAYILKDPLSTLPEGRVKMPFGLDNAPEALKFWVSFLWFPGREMSVPTDSPVSRRSNLGRSEEEFLFGEGSIVIGPRTMAASPLTIRRSVLLECPYIAFYYGGERAHSGVRSSAACDVPVRYVLQTLSHQCVSNVDGVSRSVAAVYDVLRCGLVITRSDTPAPPEPKRTKTKSKIFSQRSKRTTAPWIRPRPSPPRRRRRNSQRLVPSRGSHPAPPPAALSRPHVLPITQIPYLSVSSAKTETPSHARHCGVLLFQRLQDRNRDVGAPKQCLVIAAGGGGGSAPPDARAVIEAGPLLRRRFRFTPSDHATERSAAEVVRYLAEMGRCRRPPVAAGRGARARSRAVDARATFTSPIALIIFFFYPKRKTQPSNVVFKNSFECRRMVSDGRRSLGKDMIRFDCATTLFPNRLRESMDTSDGCGMGLMPFGYRTHRTTESPRSDTFFSR</sequence>
<dbReference type="GO" id="GO:0005777">
    <property type="term" value="C:peroxisome"/>
    <property type="evidence" value="ECO:0007669"/>
    <property type="project" value="TreeGrafter"/>
</dbReference>
<keyword evidence="6" id="KW-1133">Transmembrane helix</keyword>
<reference evidence="14" key="1">
    <citation type="journal article" date="2020" name="J Insects Food Feed">
        <title>The yellow mealworm (Tenebrio molitor) genome: a resource for the emerging insects as food and feed industry.</title>
        <authorList>
            <person name="Eriksson T."/>
            <person name="Andere A."/>
            <person name="Kelstrup H."/>
            <person name="Emery V."/>
            <person name="Picard C."/>
        </authorList>
    </citation>
    <scope>NUCLEOTIDE SEQUENCE</scope>
    <source>
        <strain evidence="14">Stoneville</strain>
        <tissue evidence="14">Whole head</tissue>
    </source>
</reference>
<proteinExistence type="inferred from homology"/>
<dbReference type="PANTHER" id="PTHR11011">
    <property type="entry name" value="MALE STERILITY PROTEIN 2-RELATED"/>
    <property type="match status" value="1"/>
</dbReference>
<keyword evidence="3 10" id="KW-0444">Lipid biosynthesis</keyword>
<dbReference type="Pfam" id="PF03015">
    <property type="entry name" value="Sterile"/>
    <property type="match status" value="2"/>
</dbReference>
<dbReference type="EC" id="1.2.1.84" evidence="10"/>
<dbReference type="SUPFAM" id="SSF51735">
    <property type="entry name" value="NAD(P)-binding Rossmann-fold domains"/>
    <property type="match status" value="2"/>
</dbReference>
<dbReference type="Proteomes" id="UP000719412">
    <property type="component" value="Unassembled WGS sequence"/>
</dbReference>
<evidence type="ECO:0000256" key="11">
    <source>
        <dbReference type="SAM" id="MobiDB-lite"/>
    </source>
</evidence>
<comment type="similarity">
    <text evidence="2 10">Belongs to the fatty acyl-CoA reductase family.</text>
</comment>
<evidence type="ECO:0000256" key="5">
    <source>
        <dbReference type="ARBA" id="ARBA00022857"/>
    </source>
</evidence>
<evidence type="ECO:0000313" key="14">
    <source>
        <dbReference type="EMBL" id="KAH0819542.1"/>
    </source>
</evidence>
<evidence type="ECO:0000256" key="10">
    <source>
        <dbReference type="RuleBase" id="RU363097"/>
    </source>
</evidence>
<name>A0A8J6HRY1_TENMO</name>
<evidence type="ECO:0000256" key="9">
    <source>
        <dbReference type="ARBA" id="ARBA00052530"/>
    </source>
</evidence>
<evidence type="ECO:0000256" key="2">
    <source>
        <dbReference type="ARBA" id="ARBA00005928"/>
    </source>
</evidence>
<protein>
    <recommendedName>
        <fullName evidence="10">Fatty acyl-CoA reductase</fullName>
        <ecNumber evidence="10">1.2.1.84</ecNumber>
    </recommendedName>
</protein>
<feature type="domain" description="Thioester reductase (TE)" evidence="13">
    <location>
        <begin position="17"/>
        <end position="286"/>
    </location>
</feature>
<dbReference type="GO" id="GO:0016020">
    <property type="term" value="C:membrane"/>
    <property type="evidence" value="ECO:0007669"/>
    <property type="project" value="UniProtKB-SubCell"/>
</dbReference>
<dbReference type="Gene3D" id="3.40.50.720">
    <property type="entry name" value="NAD(P)-binding Rossmann-like Domain"/>
    <property type="match status" value="2"/>
</dbReference>
<comment type="subcellular location">
    <subcellularLocation>
        <location evidence="1">Membrane</location>
        <topology evidence="1">Multi-pass membrane protein</topology>
    </subcellularLocation>
</comment>
<keyword evidence="10" id="KW-0560">Oxidoreductase</keyword>
<dbReference type="EMBL" id="JABDTM020014306">
    <property type="protein sequence ID" value="KAH0819542.1"/>
    <property type="molecule type" value="Genomic_DNA"/>
</dbReference>
<evidence type="ECO:0000313" key="15">
    <source>
        <dbReference type="Proteomes" id="UP000719412"/>
    </source>
</evidence>
<keyword evidence="5 10" id="KW-0521">NADP</keyword>
<dbReference type="Pfam" id="PF07993">
    <property type="entry name" value="NAD_binding_4"/>
    <property type="match status" value="2"/>
</dbReference>
<evidence type="ECO:0000259" key="13">
    <source>
        <dbReference type="Pfam" id="PF07993"/>
    </source>
</evidence>
<comment type="catalytic activity">
    <reaction evidence="9 10">
        <text>a long-chain fatty acyl-CoA + 2 NADPH + 2 H(+) = a long-chain primary fatty alcohol + 2 NADP(+) + CoA</text>
        <dbReference type="Rhea" id="RHEA:52716"/>
        <dbReference type="ChEBI" id="CHEBI:15378"/>
        <dbReference type="ChEBI" id="CHEBI:57287"/>
        <dbReference type="ChEBI" id="CHEBI:57783"/>
        <dbReference type="ChEBI" id="CHEBI:58349"/>
        <dbReference type="ChEBI" id="CHEBI:77396"/>
        <dbReference type="ChEBI" id="CHEBI:83139"/>
        <dbReference type="EC" id="1.2.1.84"/>
    </reaction>
</comment>
<keyword evidence="7 10" id="KW-0443">Lipid metabolism</keyword>
<dbReference type="CDD" id="cd05236">
    <property type="entry name" value="FAR-N_SDR_e"/>
    <property type="match status" value="2"/>
</dbReference>
<organism evidence="14 15">
    <name type="scientific">Tenebrio molitor</name>
    <name type="common">Yellow mealworm beetle</name>
    <dbReference type="NCBI Taxonomy" id="7067"/>
    <lineage>
        <taxon>Eukaryota</taxon>
        <taxon>Metazoa</taxon>
        <taxon>Ecdysozoa</taxon>
        <taxon>Arthropoda</taxon>
        <taxon>Hexapoda</taxon>
        <taxon>Insecta</taxon>
        <taxon>Pterygota</taxon>
        <taxon>Neoptera</taxon>
        <taxon>Endopterygota</taxon>
        <taxon>Coleoptera</taxon>
        <taxon>Polyphaga</taxon>
        <taxon>Cucujiformia</taxon>
        <taxon>Tenebrionidae</taxon>
        <taxon>Tenebrio</taxon>
    </lineage>
</organism>
<evidence type="ECO:0000256" key="1">
    <source>
        <dbReference type="ARBA" id="ARBA00004141"/>
    </source>
</evidence>
<comment type="function">
    <text evidence="10">Catalyzes the reduction of fatty acyl-CoA to fatty alcohols.</text>
</comment>
<dbReference type="InterPro" id="IPR036291">
    <property type="entry name" value="NAD(P)-bd_dom_sf"/>
</dbReference>
<dbReference type="FunFam" id="3.40.50.720:FF:000143">
    <property type="entry name" value="Fatty acyl-CoA reductase"/>
    <property type="match status" value="2"/>
</dbReference>
<feature type="domain" description="Fatty acyl-CoA reductase C-terminal" evidence="12">
    <location>
        <begin position="371"/>
        <end position="463"/>
    </location>
</feature>
<evidence type="ECO:0000256" key="7">
    <source>
        <dbReference type="ARBA" id="ARBA00023098"/>
    </source>
</evidence>
<evidence type="ECO:0000256" key="6">
    <source>
        <dbReference type="ARBA" id="ARBA00022989"/>
    </source>
</evidence>
<dbReference type="PANTHER" id="PTHR11011:SF60">
    <property type="entry name" value="FATTY ACYL-COA REDUCTASE-RELATED"/>
    <property type="match status" value="1"/>
</dbReference>
<feature type="domain" description="Fatty acyl-CoA reductase C-terminal" evidence="12">
    <location>
        <begin position="946"/>
        <end position="1038"/>
    </location>
</feature>
<keyword evidence="8" id="KW-0472">Membrane</keyword>
<evidence type="ECO:0000256" key="4">
    <source>
        <dbReference type="ARBA" id="ARBA00022692"/>
    </source>
</evidence>
<reference evidence="14" key="2">
    <citation type="submission" date="2021-08" db="EMBL/GenBank/DDBJ databases">
        <authorList>
            <person name="Eriksson T."/>
        </authorList>
    </citation>
    <scope>NUCLEOTIDE SEQUENCE</scope>
    <source>
        <strain evidence="14">Stoneville</strain>
        <tissue evidence="14">Whole head</tissue>
    </source>
</reference>
<dbReference type="InterPro" id="IPR026055">
    <property type="entry name" value="FAR"/>
</dbReference>
<dbReference type="CDD" id="cd09071">
    <property type="entry name" value="FAR_C"/>
    <property type="match status" value="2"/>
</dbReference>
<evidence type="ECO:0000259" key="12">
    <source>
        <dbReference type="Pfam" id="PF03015"/>
    </source>
</evidence>
<dbReference type="GO" id="GO:0035336">
    <property type="term" value="P:long-chain fatty-acyl-CoA metabolic process"/>
    <property type="evidence" value="ECO:0007669"/>
    <property type="project" value="TreeGrafter"/>
</dbReference>
<accession>A0A8J6HRY1</accession>
<dbReference type="GO" id="GO:0102965">
    <property type="term" value="F:alcohol-forming long-chain fatty acyl-CoA reductase activity"/>
    <property type="evidence" value="ECO:0007669"/>
    <property type="project" value="UniProtKB-EC"/>
</dbReference>
<comment type="caution">
    <text evidence="14">The sequence shown here is derived from an EMBL/GenBank/DDBJ whole genome shotgun (WGS) entry which is preliminary data.</text>
</comment>
<evidence type="ECO:0000256" key="8">
    <source>
        <dbReference type="ARBA" id="ARBA00023136"/>
    </source>
</evidence>
<dbReference type="InterPro" id="IPR033640">
    <property type="entry name" value="FAR_C"/>
</dbReference>
<feature type="region of interest" description="Disordered" evidence="11">
    <location>
        <begin position="1188"/>
        <end position="1254"/>
    </location>
</feature>
<evidence type="ECO:0000256" key="3">
    <source>
        <dbReference type="ARBA" id="ARBA00022516"/>
    </source>
</evidence>
<keyword evidence="4" id="KW-0812">Transmembrane</keyword>
<gene>
    <name evidence="14" type="ORF">GEV33_003250</name>
</gene>
<dbReference type="InterPro" id="IPR013120">
    <property type="entry name" value="FAR_NAD-bd"/>
</dbReference>
<dbReference type="GO" id="GO:0080019">
    <property type="term" value="F:alcohol-forming very long-chain fatty acyl-CoA reductase activity"/>
    <property type="evidence" value="ECO:0007669"/>
    <property type="project" value="InterPro"/>
</dbReference>
<keyword evidence="15" id="KW-1185">Reference proteome</keyword>